<comment type="caution">
    <text evidence="2">The sequence shown here is derived from an EMBL/GenBank/DDBJ whole genome shotgun (WGS) entry which is preliminary data.</text>
</comment>
<dbReference type="Proteomes" id="UP000198287">
    <property type="component" value="Unassembled WGS sequence"/>
</dbReference>
<dbReference type="AlphaFoldDB" id="A0A226EQP9"/>
<evidence type="ECO:0000313" key="2">
    <source>
        <dbReference type="EMBL" id="OXA58916.1"/>
    </source>
</evidence>
<dbReference type="EMBL" id="LNIX01000002">
    <property type="protein sequence ID" value="OXA58916.1"/>
    <property type="molecule type" value="Genomic_DNA"/>
</dbReference>
<organism evidence="2 3">
    <name type="scientific">Folsomia candida</name>
    <name type="common">Springtail</name>
    <dbReference type="NCBI Taxonomy" id="158441"/>
    <lineage>
        <taxon>Eukaryota</taxon>
        <taxon>Metazoa</taxon>
        <taxon>Ecdysozoa</taxon>
        <taxon>Arthropoda</taxon>
        <taxon>Hexapoda</taxon>
        <taxon>Collembola</taxon>
        <taxon>Entomobryomorpha</taxon>
        <taxon>Isotomoidea</taxon>
        <taxon>Isotomidae</taxon>
        <taxon>Proisotominae</taxon>
        <taxon>Folsomia</taxon>
    </lineage>
</organism>
<dbReference type="GO" id="GO:0008017">
    <property type="term" value="F:microtubule binding"/>
    <property type="evidence" value="ECO:0007669"/>
    <property type="project" value="InterPro"/>
</dbReference>
<accession>A0A226EQP9</accession>
<protein>
    <submittedName>
        <fullName evidence="2">Protein regulator of cytokinesis 1</fullName>
    </submittedName>
</protein>
<keyword evidence="3" id="KW-1185">Reference proteome</keyword>
<dbReference type="Pfam" id="PF03999">
    <property type="entry name" value="MAP65_ASE1"/>
    <property type="match status" value="1"/>
</dbReference>
<dbReference type="OrthoDB" id="642895at2759"/>
<sequence length="376" mass="43397">MAASTESTEIPGVTVPLEKVQEFLSWRRKIEPLILLLDKTPSSELETMICCTENKLESDSKFLMDVKLAEKCQNLYDELLVKVNEKEKESDELWEDLQVMFKRLKDKKEFQLGFTSADSGVIKSMQNFKAQLLLREDDMAKRIKVFIGELRKDISDIWEQCMITDEEKAAFKEYHSDLYTEEMLDIHKQELAKWQVYHKKNQEILTMVTKREEMWVKLRELEAKADDPNRFVNRGGALLKDQNMHNSITKNLPKLEAELIKLAKKFELEHDRKMKIHGKEIPSMIDEEWKLFKDEKAAKKLNRQFLTPSAAAPTRIDSASSSVPLRVTRLSVMPHLPPQPGTSKVGDKRPGSQMPGQSTPLSKRKFVAASTESLNN</sequence>
<proteinExistence type="predicted"/>
<dbReference type="STRING" id="158441.A0A226EQP9"/>
<feature type="region of interest" description="Disordered" evidence="1">
    <location>
        <begin position="331"/>
        <end position="376"/>
    </location>
</feature>
<evidence type="ECO:0000256" key="1">
    <source>
        <dbReference type="SAM" id="MobiDB-lite"/>
    </source>
</evidence>
<dbReference type="PANTHER" id="PTHR19321">
    <property type="entry name" value="PROTEIN REGULATOR OF CYTOKINESIS 1 PRC1-RELATED"/>
    <property type="match status" value="1"/>
</dbReference>
<gene>
    <name evidence="2" type="ORF">Fcan01_04020</name>
</gene>
<name>A0A226EQP9_FOLCA</name>
<dbReference type="GO" id="GO:1990023">
    <property type="term" value="C:mitotic spindle midzone"/>
    <property type="evidence" value="ECO:0007669"/>
    <property type="project" value="TreeGrafter"/>
</dbReference>
<evidence type="ECO:0000313" key="3">
    <source>
        <dbReference type="Proteomes" id="UP000198287"/>
    </source>
</evidence>
<dbReference type="GO" id="GO:0005737">
    <property type="term" value="C:cytoplasm"/>
    <property type="evidence" value="ECO:0007669"/>
    <property type="project" value="TreeGrafter"/>
</dbReference>
<dbReference type="Gene3D" id="1.20.58.1520">
    <property type="match status" value="1"/>
</dbReference>
<dbReference type="GO" id="GO:0051256">
    <property type="term" value="P:mitotic spindle midzone assembly"/>
    <property type="evidence" value="ECO:0007669"/>
    <property type="project" value="TreeGrafter"/>
</dbReference>
<dbReference type="PANTHER" id="PTHR19321:SF41">
    <property type="entry name" value="FASCETTO-RELATED"/>
    <property type="match status" value="1"/>
</dbReference>
<dbReference type="OMA" id="KDQNMHN"/>
<reference evidence="2 3" key="1">
    <citation type="submission" date="2015-12" db="EMBL/GenBank/DDBJ databases">
        <title>The genome of Folsomia candida.</title>
        <authorList>
            <person name="Faddeeva A."/>
            <person name="Derks M.F."/>
            <person name="Anvar Y."/>
            <person name="Smit S."/>
            <person name="Van Straalen N."/>
            <person name="Roelofs D."/>
        </authorList>
    </citation>
    <scope>NUCLEOTIDE SEQUENCE [LARGE SCALE GENOMIC DNA]</scope>
    <source>
        <strain evidence="2 3">VU population</strain>
        <tissue evidence="2">Whole body</tissue>
    </source>
</reference>
<dbReference type="InterPro" id="IPR007145">
    <property type="entry name" value="MAP65_Ase1_PRC1"/>
</dbReference>